<feature type="transmembrane region" description="Helical" evidence="6">
    <location>
        <begin position="38"/>
        <end position="57"/>
    </location>
</feature>
<feature type="transmembrane region" description="Helical" evidence="6">
    <location>
        <begin position="289"/>
        <end position="314"/>
    </location>
</feature>
<feature type="transmembrane region" description="Helical" evidence="6">
    <location>
        <begin position="359"/>
        <end position="378"/>
    </location>
</feature>
<feature type="transmembrane region" description="Helical" evidence="6">
    <location>
        <begin position="84"/>
        <end position="103"/>
    </location>
</feature>
<dbReference type="AlphaFoldDB" id="A0A1F7SV80"/>
<gene>
    <name evidence="7" type="ORF">A2367_01010</name>
</gene>
<dbReference type="PANTHER" id="PTHR30250:SF11">
    <property type="entry name" value="O-ANTIGEN TRANSPORTER-RELATED"/>
    <property type="match status" value="1"/>
</dbReference>
<comment type="caution">
    <text evidence="7">The sequence shown here is derived from an EMBL/GenBank/DDBJ whole genome shotgun (WGS) entry which is preliminary data.</text>
</comment>
<reference evidence="7 8" key="1">
    <citation type="journal article" date="2016" name="Nat. Commun.">
        <title>Thousands of microbial genomes shed light on interconnected biogeochemical processes in an aquifer system.</title>
        <authorList>
            <person name="Anantharaman K."/>
            <person name="Brown C.T."/>
            <person name="Hug L.A."/>
            <person name="Sharon I."/>
            <person name="Castelle C.J."/>
            <person name="Probst A.J."/>
            <person name="Thomas B.C."/>
            <person name="Singh A."/>
            <person name="Wilkins M.J."/>
            <person name="Karaoz U."/>
            <person name="Brodie E.L."/>
            <person name="Williams K.H."/>
            <person name="Hubbard S.S."/>
            <person name="Banfield J.F."/>
        </authorList>
    </citation>
    <scope>NUCLEOTIDE SEQUENCE [LARGE SCALE GENOMIC DNA]</scope>
</reference>
<dbReference type="Pfam" id="PF01943">
    <property type="entry name" value="Polysacc_synt"/>
    <property type="match status" value="1"/>
</dbReference>
<dbReference type="InterPro" id="IPR050833">
    <property type="entry name" value="Poly_Biosynth_Transport"/>
</dbReference>
<proteinExistence type="predicted"/>
<keyword evidence="5 6" id="KW-0472">Membrane</keyword>
<keyword evidence="3 6" id="KW-0812">Transmembrane</keyword>
<accession>A0A1F7SV80</accession>
<feature type="transmembrane region" description="Helical" evidence="6">
    <location>
        <begin position="249"/>
        <end position="268"/>
    </location>
</feature>
<dbReference type="CDD" id="cd13128">
    <property type="entry name" value="MATE_Wzx_like"/>
    <property type="match status" value="1"/>
</dbReference>
<feature type="transmembrane region" description="Helical" evidence="6">
    <location>
        <begin position="384"/>
        <end position="402"/>
    </location>
</feature>
<evidence type="ECO:0000256" key="2">
    <source>
        <dbReference type="ARBA" id="ARBA00022475"/>
    </source>
</evidence>
<feature type="transmembrane region" description="Helical" evidence="6">
    <location>
        <begin position="146"/>
        <end position="163"/>
    </location>
</feature>
<keyword evidence="2" id="KW-1003">Cell membrane</keyword>
<comment type="subcellular location">
    <subcellularLocation>
        <location evidence="1">Cell membrane</location>
        <topology evidence="1">Multi-pass membrane protein</topology>
    </subcellularLocation>
</comment>
<evidence type="ECO:0000256" key="5">
    <source>
        <dbReference type="ARBA" id="ARBA00023136"/>
    </source>
</evidence>
<feature type="transmembrane region" description="Helical" evidence="6">
    <location>
        <begin position="115"/>
        <end position="134"/>
    </location>
</feature>
<evidence type="ECO:0000313" key="7">
    <source>
        <dbReference type="EMBL" id="OGL57700.1"/>
    </source>
</evidence>
<evidence type="ECO:0000256" key="1">
    <source>
        <dbReference type="ARBA" id="ARBA00004651"/>
    </source>
</evidence>
<evidence type="ECO:0000256" key="4">
    <source>
        <dbReference type="ARBA" id="ARBA00022989"/>
    </source>
</evidence>
<feature type="transmembrane region" description="Helical" evidence="6">
    <location>
        <begin position="12"/>
        <end position="32"/>
    </location>
</feature>
<dbReference type="GO" id="GO:0005886">
    <property type="term" value="C:plasma membrane"/>
    <property type="evidence" value="ECO:0007669"/>
    <property type="project" value="UniProtKB-SubCell"/>
</dbReference>
<dbReference type="EMBL" id="MGDL01000007">
    <property type="protein sequence ID" value="OGL57700.1"/>
    <property type="molecule type" value="Genomic_DNA"/>
</dbReference>
<feature type="transmembrane region" description="Helical" evidence="6">
    <location>
        <begin position="326"/>
        <end position="347"/>
    </location>
</feature>
<protein>
    <submittedName>
        <fullName evidence="7">Uncharacterized protein</fullName>
    </submittedName>
</protein>
<dbReference type="PANTHER" id="PTHR30250">
    <property type="entry name" value="PST FAMILY PREDICTED COLANIC ACID TRANSPORTER"/>
    <property type="match status" value="1"/>
</dbReference>
<evidence type="ECO:0000256" key="6">
    <source>
        <dbReference type="SAM" id="Phobius"/>
    </source>
</evidence>
<dbReference type="InterPro" id="IPR002797">
    <property type="entry name" value="Polysacc_synth"/>
</dbReference>
<sequence length="407" mass="45119">MMLGKSLKNTGVQVVGKAITVLISLVTTAILVRKLGTVNYGLFTLVTAVLILLDSLADFGTRVIGVREAAKDVSNHPGIFKNLVVLRLVMASGAMMIGLVWLLVYPGISDIRNEILLALLMSGFTSLAGSLEIIFQSKMRLDLKTLMDVAFPGLFLIFLLVWGGNLTLLWVFGAYLAARGVSLIWGAWLVNKIWKLERLKNVLVDKKTWGWLLKESWPMGLYLIIFTSYDRALDSMIINHYWGASSVAWYGLGYKIYGNLIMPAYFFISNVFPMLSVKNRDKKKIFDRSLLISLVMALTVMVVMYVLAPLAIKILAGDSFYASVEVLRVLLLALGFSYIGHIVGFTLISEGGQKEMLKVGLAALLINLVLNLLLIPYFGIIAAAWVTVLTEAIAAGMMWFYLRKKSL</sequence>
<evidence type="ECO:0000313" key="8">
    <source>
        <dbReference type="Proteomes" id="UP000179812"/>
    </source>
</evidence>
<name>A0A1F7SV80_9BACT</name>
<organism evidence="7 8">
    <name type="scientific">Candidatus Shapirobacteria bacterium RIFOXYB1_FULL_38_38</name>
    <dbReference type="NCBI Taxonomy" id="1802151"/>
    <lineage>
        <taxon>Bacteria</taxon>
        <taxon>Candidatus Shapironibacteriota</taxon>
    </lineage>
</organism>
<keyword evidence="4 6" id="KW-1133">Transmembrane helix</keyword>
<dbReference type="Proteomes" id="UP000179812">
    <property type="component" value="Unassembled WGS sequence"/>
</dbReference>
<feature type="transmembrane region" description="Helical" evidence="6">
    <location>
        <begin position="211"/>
        <end position="229"/>
    </location>
</feature>
<evidence type="ECO:0000256" key="3">
    <source>
        <dbReference type="ARBA" id="ARBA00022692"/>
    </source>
</evidence>